<name>A0A1B6KNU0_9HEMI</name>
<accession>A0A1B6KNU0</accession>
<dbReference type="PANTHER" id="PTHR10880:SF48">
    <property type="entry name" value="MORTALITY FACTOR 4 LIKE 2"/>
    <property type="match status" value="1"/>
</dbReference>
<evidence type="ECO:0000256" key="6">
    <source>
        <dbReference type="ARBA" id="ARBA00023163"/>
    </source>
</evidence>
<dbReference type="PROSITE" id="PS51640">
    <property type="entry name" value="MRG"/>
    <property type="match status" value="1"/>
</dbReference>
<dbReference type="GO" id="GO:0006281">
    <property type="term" value="P:DNA repair"/>
    <property type="evidence" value="ECO:0007669"/>
    <property type="project" value="UniProtKB-KW"/>
</dbReference>
<dbReference type="GO" id="GO:0006310">
    <property type="term" value="P:DNA recombination"/>
    <property type="evidence" value="ECO:0007669"/>
    <property type="project" value="UniProtKB-KW"/>
</dbReference>
<feature type="compositionally biased region" description="Low complexity" evidence="11">
    <location>
        <begin position="137"/>
        <end position="160"/>
    </location>
</feature>
<gene>
    <name evidence="13" type="ORF">g.20674</name>
</gene>
<dbReference type="GO" id="GO:0006355">
    <property type="term" value="P:regulation of DNA-templated transcription"/>
    <property type="evidence" value="ECO:0007669"/>
    <property type="project" value="InterPro"/>
</dbReference>
<keyword evidence="6" id="KW-0804">Transcription</keyword>
<evidence type="ECO:0000256" key="8">
    <source>
        <dbReference type="ARBA" id="ARBA00023204"/>
    </source>
</evidence>
<organism evidence="13">
    <name type="scientific">Graphocephala atropunctata</name>
    <dbReference type="NCBI Taxonomy" id="36148"/>
    <lineage>
        <taxon>Eukaryota</taxon>
        <taxon>Metazoa</taxon>
        <taxon>Ecdysozoa</taxon>
        <taxon>Arthropoda</taxon>
        <taxon>Hexapoda</taxon>
        <taxon>Insecta</taxon>
        <taxon>Pterygota</taxon>
        <taxon>Neoptera</taxon>
        <taxon>Paraneoptera</taxon>
        <taxon>Hemiptera</taxon>
        <taxon>Auchenorrhyncha</taxon>
        <taxon>Membracoidea</taxon>
        <taxon>Cicadellidae</taxon>
        <taxon>Cicadellinae</taxon>
        <taxon>Cicadellini</taxon>
        <taxon>Graphocephala</taxon>
    </lineage>
</organism>
<feature type="compositionally biased region" description="Basic and acidic residues" evidence="11">
    <location>
        <begin position="87"/>
        <end position="101"/>
    </location>
</feature>
<keyword evidence="5" id="KW-0805">Transcription regulation</keyword>
<dbReference type="Gene3D" id="2.30.30.140">
    <property type="match status" value="1"/>
</dbReference>
<evidence type="ECO:0000256" key="4">
    <source>
        <dbReference type="ARBA" id="ARBA00022990"/>
    </source>
</evidence>
<evidence type="ECO:0000256" key="5">
    <source>
        <dbReference type="ARBA" id="ARBA00023015"/>
    </source>
</evidence>
<reference evidence="13" key="1">
    <citation type="submission" date="2015-11" db="EMBL/GenBank/DDBJ databases">
        <title>De novo transcriptome assembly of four potential Pierce s Disease insect vectors from Arizona vineyards.</title>
        <authorList>
            <person name="Tassone E.E."/>
        </authorList>
    </citation>
    <scope>NUCLEOTIDE SEQUENCE</scope>
</reference>
<keyword evidence="7" id="KW-0233">DNA recombination</keyword>
<sequence length="404" mass="45432">MASVKKEPKEAPAADFKSPPKYKFSEGEKVLCFHGPLIYVAKCLLTRYDEKNKVSEYHIHYSGWNKSWDEWVPESRVLKFNDTNLQKQKDLHRAQKNEPKNKKNKKRSVGGGPEGPGGGPDSRSSTPVNDKEKEKVAAAGAKVAAAAAVTTQSSSQESASDVPKKKKSRTDPAVETVPPQCPTCGGSGLLLPKIGARWVVWCKGVPWWGFYVDRIQQITSGPNPQLEEQFLSKVEVKVKIPDELKPWLVDDWELISRQRKLLSLPAAVTVDQILDDYYNMKISSKSTTPNKTTAILEVVNGIREYFNVMLGTQLLYKFERMQYCKILAANPETPMSKVYGAMHLLRLFVKLGGVLAYTALDEKSIQLLLLHVHDFLKFLHKNAATLFSLQDYKVSSCDYQRKTI</sequence>
<feature type="compositionally biased region" description="Gly residues" evidence="11">
    <location>
        <begin position="109"/>
        <end position="120"/>
    </location>
</feature>
<dbReference type="SUPFAM" id="SSF54160">
    <property type="entry name" value="Chromo domain-like"/>
    <property type="match status" value="1"/>
</dbReference>
<evidence type="ECO:0000256" key="2">
    <source>
        <dbReference type="ARBA" id="ARBA00022763"/>
    </source>
</evidence>
<dbReference type="InterPro" id="IPR038217">
    <property type="entry name" value="MRG_C_sf"/>
</dbReference>
<dbReference type="Pfam" id="PF05712">
    <property type="entry name" value="MRG"/>
    <property type="match status" value="1"/>
</dbReference>
<dbReference type="PANTHER" id="PTHR10880">
    <property type="entry name" value="MORTALITY FACTOR 4-LIKE PROTEIN"/>
    <property type="match status" value="1"/>
</dbReference>
<protein>
    <recommendedName>
        <fullName evidence="10">Mortality factor 4-like protein 1</fullName>
    </recommendedName>
</protein>
<dbReference type="Pfam" id="PF22732">
    <property type="entry name" value="MSL3_chromo-like"/>
    <property type="match status" value="1"/>
</dbReference>
<evidence type="ECO:0000256" key="3">
    <source>
        <dbReference type="ARBA" id="ARBA00022853"/>
    </source>
</evidence>
<evidence type="ECO:0000256" key="9">
    <source>
        <dbReference type="ARBA" id="ARBA00023242"/>
    </source>
</evidence>
<comment type="subcellular location">
    <subcellularLocation>
        <location evidence="1">Nucleus</location>
    </subcellularLocation>
</comment>
<evidence type="ECO:0000256" key="1">
    <source>
        <dbReference type="ARBA" id="ARBA00004123"/>
    </source>
</evidence>
<dbReference type="CDD" id="cd18983">
    <property type="entry name" value="CBD_MSL3_like"/>
    <property type="match status" value="1"/>
</dbReference>
<keyword evidence="9" id="KW-0539">Nucleus</keyword>
<dbReference type="EMBL" id="GEBQ01026886">
    <property type="protein sequence ID" value="JAT13091.1"/>
    <property type="molecule type" value="Transcribed_RNA"/>
</dbReference>
<dbReference type="InterPro" id="IPR053820">
    <property type="entry name" value="MSL3_chromo-like"/>
</dbReference>
<evidence type="ECO:0000256" key="10">
    <source>
        <dbReference type="ARBA" id="ARBA00071326"/>
    </source>
</evidence>
<proteinExistence type="predicted"/>
<dbReference type="AlphaFoldDB" id="A0A1B6KNU0"/>
<dbReference type="InterPro" id="IPR000953">
    <property type="entry name" value="Chromo/chromo_shadow_dom"/>
</dbReference>
<evidence type="ECO:0000259" key="12">
    <source>
        <dbReference type="SMART" id="SM00298"/>
    </source>
</evidence>
<evidence type="ECO:0000256" key="7">
    <source>
        <dbReference type="ARBA" id="ARBA00023172"/>
    </source>
</evidence>
<dbReference type="InterPro" id="IPR026541">
    <property type="entry name" value="MRG_dom"/>
</dbReference>
<dbReference type="InterPro" id="IPR008676">
    <property type="entry name" value="MRG"/>
</dbReference>
<dbReference type="GO" id="GO:0005634">
    <property type="term" value="C:nucleus"/>
    <property type="evidence" value="ECO:0007669"/>
    <property type="project" value="UniProtKB-SubCell"/>
</dbReference>
<dbReference type="FunFam" id="2.30.30.140:FF:000024">
    <property type="entry name" value="Mortality factor 4-like protein 1"/>
    <property type="match status" value="1"/>
</dbReference>
<dbReference type="FunFam" id="1.10.274.30:FF:000001">
    <property type="entry name" value="Mortality factor 4-like protein 1"/>
    <property type="match status" value="1"/>
</dbReference>
<dbReference type="Gene3D" id="1.10.274.30">
    <property type="entry name" value="MRG domain"/>
    <property type="match status" value="1"/>
</dbReference>
<keyword evidence="3" id="KW-0156">Chromatin regulator</keyword>
<dbReference type="InterPro" id="IPR016197">
    <property type="entry name" value="Chromo-like_dom_sf"/>
</dbReference>
<feature type="region of interest" description="Disordered" evidence="11">
    <location>
        <begin position="83"/>
        <end position="179"/>
    </location>
</feature>
<dbReference type="GO" id="GO:0035267">
    <property type="term" value="C:NuA4 histone acetyltransferase complex"/>
    <property type="evidence" value="ECO:0007669"/>
    <property type="project" value="TreeGrafter"/>
</dbReference>
<keyword evidence="2" id="KW-0227">DNA damage</keyword>
<dbReference type="SMART" id="SM00298">
    <property type="entry name" value="CHROMO"/>
    <property type="match status" value="1"/>
</dbReference>
<keyword evidence="8" id="KW-0234">DNA repair</keyword>
<dbReference type="GO" id="GO:0006325">
    <property type="term" value="P:chromatin organization"/>
    <property type="evidence" value="ECO:0007669"/>
    <property type="project" value="UniProtKB-KW"/>
</dbReference>
<feature type="domain" description="Chromo" evidence="12">
    <location>
        <begin position="23"/>
        <end position="93"/>
    </location>
</feature>
<evidence type="ECO:0000256" key="11">
    <source>
        <dbReference type="SAM" id="MobiDB-lite"/>
    </source>
</evidence>
<keyword evidence="4" id="KW-0007">Acetylation</keyword>
<evidence type="ECO:0000313" key="13">
    <source>
        <dbReference type="EMBL" id="JAT13091.1"/>
    </source>
</evidence>